<dbReference type="SUPFAM" id="SSF53756">
    <property type="entry name" value="UDP-Glycosyltransferase/glycogen phosphorylase"/>
    <property type="match status" value="1"/>
</dbReference>
<dbReference type="GO" id="GO:0016757">
    <property type="term" value="F:glycosyltransferase activity"/>
    <property type="evidence" value="ECO:0007669"/>
    <property type="project" value="InterPro"/>
</dbReference>
<dbReference type="Pfam" id="PF13439">
    <property type="entry name" value="Glyco_transf_4"/>
    <property type="match status" value="1"/>
</dbReference>
<evidence type="ECO:0000313" key="4">
    <source>
        <dbReference type="Proteomes" id="UP000613768"/>
    </source>
</evidence>
<protein>
    <submittedName>
        <fullName evidence="3">Glycosyltransferase</fullName>
    </submittedName>
</protein>
<comment type="caution">
    <text evidence="3">The sequence shown here is derived from an EMBL/GenBank/DDBJ whole genome shotgun (WGS) entry which is preliminary data.</text>
</comment>
<accession>A0AAW3ZJT9</accession>
<evidence type="ECO:0000259" key="1">
    <source>
        <dbReference type="Pfam" id="PF00534"/>
    </source>
</evidence>
<reference evidence="3 4" key="1">
    <citation type="submission" date="2020-09" db="EMBL/GenBank/DDBJ databases">
        <title>Pseudoxanthomonas sp. CAU 1598 isolated from sand of Yaerae Beach.</title>
        <authorList>
            <person name="Kim W."/>
        </authorList>
    </citation>
    <scope>NUCLEOTIDE SEQUENCE [LARGE SCALE GENOMIC DNA]</scope>
    <source>
        <strain evidence="3 4">CAU 1598</strain>
    </source>
</reference>
<dbReference type="Proteomes" id="UP000613768">
    <property type="component" value="Unassembled WGS sequence"/>
</dbReference>
<dbReference type="InterPro" id="IPR001296">
    <property type="entry name" value="Glyco_trans_1"/>
</dbReference>
<evidence type="ECO:0000313" key="3">
    <source>
        <dbReference type="EMBL" id="MBD8526243.1"/>
    </source>
</evidence>
<proteinExistence type="predicted"/>
<evidence type="ECO:0000259" key="2">
    <source>
        <dbReference type="Pfam" id="PF13439"/>
    </source>
</evidence>
<feature type="domain" description="Glycosyl transferase family 1" evidence="1">
    <location>
        <begin position="194"/>
        <end position="336"/>
    </location>
</feature>
<dbReference type="PANTHER" id="PTHR12526:SF638">
    <property type="entry name" value="SPORE COAT PROTEIN SA"/>
    <property type="match status" value="1"/>
</dbReference>
<dbReference type="AlphaFoldDB" id="A0AAW3ZJT9"/>
<dbReference type="GO" id="GO:1901135">
    <property type="term" value="P:carbohydrate derivative metabolic process"/>
    <property type="evidence" value="ECO:0007669"/>
    <property type="project" value="UniProtKB-ARBA"/>
</dbReference>
<dbReference type="RefSeq" id="WP_192029663.1">
    <property type="nucleotide sequence ID" value="NZ_JACYTR010000019.1"/>
</dbReference>
<gene>
    <name evidence="3" type="ORF">IFO71_10895</name>
</gene>
<dbReference type="InterPro" id="IPR028098">
    <property type="entry name" value="Glyco_trans_4-like_N"/>
</dbReference>
<organism evidence="3 4">
    <name type="scientific">Pseudomarimonas arenosa</name>
    <dbReference type="NCBI Taxonomy" id="2774145"/>
    <lineage>
        <taxon>Bacteria</taxon>
        <taxon>Pseudomonadati</taxon>
        <taxon>Pseudomonadota</taxon>
        <taxon>Gammaproteobacteria</taxon>
        <taxon>Lysobacterales</taxon>
        <taxon>Lysobacteraceae</taxon>
        <taxon>Pseudomarimonas</taxon>
    </lineage>
</organism>
<dbReference type="EMBL" id="JACYTR010000019">
    <property type="protein sequence ID" value="MBD8526243.1"/>
    <property type="molecule type" value="Genomic_DNA"/>
</dbReference>
<name>A0AAW3ZJT9_9GAMM</name>
<dbReference type="Pfam" id="PF00534">
    <property type="entry name" value="Glycos_transf_1"/>
    <property type="match status" value="1"/>
</dbReference>
<dbReference type="Gene3D" id="3.40.50.2000">
    <property type="entry name" value="Glycogen Phosphorylase B"/>
    <property type="match status" value="2"/>
</dbReference>
<keyword evidence="4" id="KW-1185">Reference proteome</keyword>
<feature type="domain" description="Glycosyltransferase subfamily 4-like N-terminal" evidence="2">
    <location>
        <begin position="16"/>
        <end position="167"/>
    </location>
</feature>
<dbReference type="PANTHER" id="PTHR12526">
    <property type="entry name" value="GLYCOSYLTRANSFERASE"/>
    <property type="match status" value="1"/>
</dbReference>
<sequence length="376" mass="41160">MAALRVLQLLPALESGGVEKSTLEIAEALAEHGCASFVASAGGRLVEPLLATGSTHIALDIGRKSPWTLRHIVSLRRLIEQLQPDIVHARSRLPAWIAWWALNGLRGRRPHFITTVHGLNSPGHYSAIMTRGERVICVSDTVREYLQKHYPAIDSSRLITIPRGVDSNAFPFGYVADEGWKQAFFAEFPQLLGGPMMCLPGRGTRLKGHADAIELLARLHAAGCDARLLLLGADEHGRSAYLEELREQARRLGVAEALAISAPRHDIREVMSISRLVLQLSNKPEAFGRTVVEALSLGRPVLGFDHGGVGESLRRYFPQGAVPIEQPSHLAVRAIEMMRFPPKLSPIEAPSKQAMQLATLQLYQTLCCPFLPESGG</sequence>